<keyword evidence="7 9" id="KW-0408">Iron</keyword>
<dbReference type="PROSITE" id="PS51918">
    <property type="entry name" value="RADICAL_SAM"/>
    <property type="match status" value="1"/>
</dbReference>
<comment type="cofactor">
    <cofactor evidence="9">
        <name>[4Fe-4S] cluster</name>
        <dbReference type="ChEBI" id="CHEBI:49883"/>
    </cofactor>
    <text evidence="9">Binds 1 [4Fe-4S] cluster. The cluster is coordinated with 3 cysteines and an exchangeable S-adenosyl-L-methionine.</text>
</comment>
<dbReference type="GO" id="GO:0043365">
    <property type="term" value="F:[formate-C-acetyltransferase]-activating enzyme activity"/>
    <property type="evidence" value="ECO:0007669"/>
    <property type="project" value="UniProtKB-UniRule"/>
</dbReference>
<dbReference type="InterPro" id="IPR013785">
    <property type="entry name" value="Aldolase_TIM"/>
</dbReference>
<dbReference type="InterPro" id="IPR034457">
    <property type="entry name" value="Organic_radical-activating"/>
</dbReference>
<keyword evidence="4 9" id="KW-0949">S-adenosyl-L-methionine</keyword>
<evidence type="ECO:0000256" key="5">
    <source>
        <dbReference type="ARBA" id="ARBA00022723"/>
    </source>
</evidence>
<feature type="domain" description="Radical SAM core" evidence="10">
    <location>
        <begin position="16"/>
        <end position="228"/>
    </location>
</feature>
<keyword evidence="9" id="KW-0963">Cytoplasm</keyword>
<dbReference type="SFLD" id="SFLDG01066">
    <property type="entry name" value="organic_radical-activating_enz"/>
    <property type="match status" value="1"/>
</dbReference>
<evidence type="ECO:0000256" key="9">
    <source>
        <dbReference type="RuleBase" id="RU362053"/>
    </source>
</evidence>
<dbReference type="SUPFAM" id="SSF102114">
    <property type="entry name" value="Radical SAM enzymes"/>
    <property type="match status" value="1"/>
</dbReference>
<dbReference type="PROSITE" id="PS01087">
    <property type="entry name" value="RADICAL_ACTIVATING"/>
    <property type="match status" value="1"/>
</dbReference>
<evidence type="ECO:0000256" key="1">
    <source>
        <dbReference type="ARBA" id="ARBA00002918"/>
    </source>
</evidence>
<dbReference type="InterPro" id="IPR001989">
    <property type="entry name" value="Radical_activat_CS"/>
</dbReference>
<dbReference type="InterPro" id="IPR012838">
    <property type="entry name" value="PFL1_activating"/>
</dbReference>
<name>A0A9D1NN29_9BACT</name>
<dbReference type="Proteomes" id="UP000886845">
    <property type="component" value="Unassembled WGS sequence"/>
</dbReference>
<reference evidence="11" key="1">
    <citation type="submission" date="2020-10" db="EMBL/GenBank/DDBJ databases">
        <authorList>
            <person name="Gilroy R."/>
        </authorList>
    </citation>
    <scope>NUCLEOTIDE SEQUENCE</scope>
    <source>
        <strain evidence="11">35461</strain>
    </source>
</reference>
<keyword evidence="6 9" id="KW-0560">Oxidoreductase</keyword>
<dbReference type="GO" id="GO:0016829">
    <property type="term" value="F:lyase activity"/>
    <property type="evidence" value="ECO:0007669"/>
    <property type="project" value="UniProtKB-KW"/>
</dbReference>
<comment type="function">
    <text evidence="1">Activation of pyruvate formate-lyase 1 under anaerobic conditions by generation of an organic free radical, using S-adenosylmethionine and reduced flavodoxin as cosubstrates to produce 5'-deoxy-adenosine.</text>
</comment>
<gene>
    <name evidence="11" type="primary">pflA</name>
    <name evidence="11" type="ORF">IAC79_04870</name>
</gene>
<dbReference type="PANTHER" id="PTHR30352">
    <property type="entry name" value="PYRUVATE FORMATE-LYASE-ACTIVATING ENZYME"/>
    <property type="match status" value="1"/>
</dbReference>
<dbReference type="Gene3D" id="3.20.20.70">
    <property type="entry name" value="Aldolase class I"/>
    <property type="match status" value="1"/>
</dbReference>
<comment type="similarity">
    <text evidence="2 9">Belongs to the organic radical-activating enzymes family.</text>
</comment>
<dbReference type="AlphaFoldDB" id="A0A9D1NN29"/>
<comment type="subcellular location">
    <subcellularLocation>
        <location evidence="9">Cytoplasm</location>
    </subcellularLocation>
</comment>
<dbReference type="InterPro" id="IPR007197">
    <property type="entry name" value="rSAM"/>
</dbReference>
<evidence type="ECO:0000256" key="6">
    <source>
        <dbReference type="ARBA" id="ARBA00023002"/>
    </source>
</evidence>
<keyword evidence="3 9" id="KW-0004">4Fe-4S</keyword>
<comment type="function">
    <text evidence="9">Activation of pyruvate formate-lyase under anaerobic conditions by generation of an organic free radical, using S-adenosylmethionine and reduced flavodoxin as cosubstrates to produce 5'-deoxy-adenosine.</text>
</comment>
<evidence type="ECO:0000256" key="3">
    <source>
        <dbReference type="ARBA" id="ARBA00022485"/>
    </source>
</evidence>
<proteinExistence type="inferred from homology"/>
<protein>
    <recommendedName>
        <fullName evidence="9">Pyruvate formate-lyase-activating enzyme</fullName>
        <ecNumber evidence="9">1.97.1.4</ecNumber>
    </recommendedName>
</protein>
<accession>A0A9D1NN29</accession>
<dbReference type="Pfam" id="PF04055">
    <property type="entry name" value="Radical_SAM"/>
    <property type="match status" value="1"/>
</dbReference>
<dbReference type="CDD" id="cd01335">
    <property type="entry name" value="Radical_SAM"/>
    <property type="match status" value="1"/>
</dbReference>
<dbReference type="SFLD" id="SFLDS00029">
    <property type="entry name" value="Radical_SAM"/>
    <property type="match status" value="1"/>
</dbReference>
<organism evidence="11 12">
    <name type="scientific">Candidatus Spyradenecus faecavium</name>
    <dbReference type="NCBI Taxonomy" id="2840947"/>
    <lineage>
        <taxon>Bacteria</taxon>
        <taxon>Pseudomonadati</taxon>
        <taxon>Lentisphaerota</taxon>
        <taxon>Lentisphaeria</taxon>
        <taxon>Lentisphaerales</taxon>
        <taxon>Lentisphaeraceae</taxon>
        <taxon>Lentisphaeraceae incertae sedis</taxon>
        <taxon>Candidatus Spyradenecus</taxon>
    </lineage>
</organism>
<dbReference type="NCBIfam" id="TIGR02493">
    <property type="entry name" value="PFLA"/>
    <property type="match status" value="1"/>
</dbReference>
<dbReference type="GO" id="GO:0046872">
    <property type="term" value="F:metal ion binding"/>
    <property type="evidence" value="ECO:0007669"/>
    <property type="project" value="UniProtKB-UniRule"/>
</dbReference>
<evidence type="ECO:0000256" key="8">
    <source>
        <dbReference type="ARBA" id="ARBA00023014"/>
    </source>
</evidence>
<reference evidence="11" key="2">
    <citation type="journal article" date="2021" name="PeerJ">
        <title>Extensive microbial diversity within the chicken gut microbiome revealed by metagenomics and culture.</title>
        <authorList>
            <person name="Gilroy R."/>
            <person name="Ravi A."/>
            <person name="Getino M."/>
            <person name="Pursley I."/>
            <person name="Horton D.L."/>
            <person name="Alikhan N.F."/>
            <person name="Baker D."/>
            <person name="Gharbi K."/>
            <person name="Hall N."/>
            <person name="Watson M."/>
            <person name="Adriaenssens E.M."/>
            <person name="Foster-Nyarko E."/>
            <person name="Jarju S."/>
            <person name="Secka A."/>
            <person name="Antonio M."/>
            <person name="Oren A."/>
            <person name="Chaudhuri R.R."/>
            <person name="La Ragione R."/>
            <person name="Hildebrand F."/>
            <person name="Pallen M.J."/>
        </authorList>
    </citation>
    <scope>NUCLEOTIDE SEQUENCE</scope>
    <source>
        <strain evidence="11">35461</strain>
    </source>
</reference>
<keyword evidence="11" id="KW-0456">Lyase</keyword>
<sequence length="228" mass="24637">MTPTLRVHSYESLGAVDGPGIRLVVFLQGCPLRCVFCHNPDTWATQGGVETPVPDIVRRAVRMRPYLGKEGGVTFSGGEPLLQAKPLLAAIQALHEAGLHVAIDTSGALDTPDARAALDAADLILLDVKSPTPEGFRAVTGADPAPYWRLLAHLRDTQKPVWVRQVVAHGLNDTPAEKAATRDLLRGLNVRRIDRLPYHELGVHKYEALGIPYPGAHLSPPSPEELAL</sequence>
<dbReference type="EC" id="1.97.1.4" evidence="9"/>
<comment type="caution">
    <text evidence="11">The sequence shown here is derived from an EMBL/GenBank/DDBJ whole genome shotgun (WGS) entry which is preliminary data.</text>
</comment>
<dbReference type="GO" id="GO:0051539">
    <property type="term" value="F:4 iron, 4 sulfur cluster binding"/>
    <property type="evidence" value="ECO:0007669"/>
    <property type="project" value="UniProtKB-UniRule"/>
</dbReference>
<keyword evidence="11" id="KW-0670">Pyruvate</keyword>
<keyword evidence="5 9" id="KW-0479">Metal-binding</keyword>
<evidence type="ECO:0000256" key="4">
    <source>
        <dbReference type="ARBA" id="ARBA00022691"/>
    </source>
</evidence>
<evidence type="ECO:0000256" key="2">
    <source>
        <dbReference type="ARBA" id="ARBA00009777"/>
    </source>
</evidence>
<dbReference type="InterPro" id="IPR058240">
    <property type="entry name" value="rSAM_sf"/>
</dbReference>
<comment type="catalytic activity">
    <reaction evidence="9">
        <text>glycyl-[formate C-acetyltransferase] + reduced [flavodoxin] + S-adenosyl-L-methionine = glycin-2-yl radical-[formate C-acetyltransferase] + semiquinone [flavodoxin] + 5'-deoxyadenosine + L-methionine + H(+)</text>
        <dbReference type="Rhea" id="RHEA:19225"/>
        <dbReference type="Rhea" id="RHEA-COMP:10622"/>
        <dbReference type="Rhea" id="RHEA-COMP:12190"/>
        <dbReference type="Rhea" id="RHEA-COMP:12191"/>
        <dbReference type="Rhea" id="RHEA-COMP:14480"/>
        <dbReference type="ChEBI" id="CHEBI:15378"/>
        <dbReference type="ChEBI" id="CHEBI:17319"/>
        <dbReference type="ChEBI" id="CHEBI:29947"/>
        <dbReference type="ChEBI" id="CHEBI:32722"/>
        <dbReference type="ChEBI" id="CHEBI:57618"/>
        <dbReference type="ChEBI" id="CHEBI:57844"/>
        <dbReference type="ChEBI" id="CHEBI:59789"/>
        <dbReference type="ChEBI" id="CHEBI:140311"/>
        <dbReference type="EC" id="1.97.1.4"/>
    </reaction>
</comment>
<evidence type="ECO:0000313" key="12">
    <source>
        <dbReference type="Proteomes" id="UP000886845"/>
    </source>
</evidence>
<dbReference type="EMBL" id="DVOR01000156">
    <property type="protein sequence ID" value="HIV09428.1"/>
    <property type="molecule type" value="Genomic_DNA"/>
</dbReference>
<evidence type="ECO:0000259" key="10">
    <source>
        <dbReference type="PROSITE" id="PS51918"/>
    </source>
</evidence>
<dbReference type="GO" id="GO:0005737">
    <property type="term" value="C:cytoplasm"/>
    <property type="evidence" value="ECO:0007669"/>
    <property type="project" value="UniProtKB-SubCell"/>
</dbReference>
<evidence type="ECO:0000313" key="11">
    <source>
        <dbReference type="EMBL" id="HIV09428.1"/>
    </source>
</evidence>
<dbReference type="PANTHER" id="PTHR30352:SF5">
    <property type="entry name" value="PYRUVATE FORMATE-LYASE 1-ACTIVATING ENZYME"/>
    <property type="match status" value="1"/>
</dbReference>
<keyword evidence="8 9" id="KW-0411">Iron-sulfur</keyword>
<evidence type="ECO:0000256" key="7">
    <source>
        <dbReference type="ARBA" id="ARBA00023004"/>
    </source>
</evidence>